<dbReference type="InterPro" id="IPR038152">
    <property type="entry name" value="Carbam_trans_C_sf"/>
</dbReference>
<evidence type="ECO:0000259" key="3">
    <source>
        <dbReference type="Pfam" id="PF16861"/>
    </source>
</evidence>
<dbReference type="Pfam" id="PF16861">
    <property type="entry name" value="Carbam_trans_C"/>
    <property type="match status" value="1"/>
</dbReference>
<dbReference type="InterPro" id="IPR043129">
    <property type="entry name" value="ATPase_NBD"/>
</dbReference>
<dbReference type="EMBL" id="POUB01000019">
    <property type="protein sequence ID" value="PZG01842.1"/>
    <property type="molecule type" value="Genomic_DNA"/>
</dbReference>
<organism evidence="4 5">
    <name type="scientific">Micromonospora deserti</name>
    <dbReference type="NCBI Taxonomy" id="2070366"/>
    <lineage>
        <taxon>Bacteria</taxon>
        <taxon>Bacillati</taxon>
        <taxon>Actinomycetota</taxon>
        <taxon>Actinomycetes</taxon>
        <taxon>Micromonosporales</taxon>
        <taxon>Micromonosporaceae</taxon>
        <taxon>Micromonospora</taxon>
    </lineage>
</organism>
<reference evidence="4 5" key="1">
    <citation type="submission" date="2018-01" db="EMBL/GenBank/DDBJ databases">
        <title>Draft genome sequence of Salinispora sp. 13K206.</title>
        <authorList>
            <person name="Sahin N."/>
            <person name="Saygin H."/>
            <person name="Ay H."/>
        </authorList>
    </citation>
    <scope>NUCLEOTIDE SEQUENCE [LARGE SCALE GENOMIC DNA]</scope>
    <source>
        <strain evidence="4 5">13K206</strain>
    </source>
</reference>
<protein>
    <recommendedName>
        <fullName evidence="6">Carbamoyltransferase</fullName>
    </recommendedName>
</protein>
<dbReference type="InterPro" id="IPR051338">
    <property type="entry name" value="NodU/CmcH_Carbamoyltrnsfr"/>
</dbReference>
<name>A0A2W2CQL3_9ACTN</name>
<dbReference type="InterPro" id="IPR003696">
    <property type="entry name" value="Carbtransf_dom"/>
</dbReference>
<accession>A0A2W2CQL3</accession>
<dbReference type="GO" id="GO:0003824">
    <property type="term" value="F:catalytic activity"/>
    <property type="evidence" value="ECO:0007669"/>
    <property type="project" value="InterPro"/>
</dbReference>
<dbReference type="SUPFAM" id="SSF53067">
    <property type="entry name" value="Actin-like ATPase domain"/>
    <property type="match status" value="1"/>
</dbReference>
<dbReference type="Pfam" id="PF02543">
    <property type="entry name" value="Carbam_trans_N"/>
    <property type="match status" value="1"/>
</dbReference>
<dbReference type="PANTHER" id="PTHR34847:SF1">
    <property type="entry name" value="NODULATION PROTEIN U"/>
    <property type="match status" value="1"/>
</dbReference>
<gene>
    <name evidence="4" type="ORF">C1I99_05310</name>
</gene>
<evidence type="ECO:0000259" key="2">
    <source>
        <dbReference type="Pfam" id="PF02543"/>
    </source>
</evidence>
<keyword evidence="5" id="KW-1185">Reference proteome</keyword>
<comment type="caution">
    <text evidence="4">The sequence shown here is derived from an EMBL/GenBank/DDBJ whole genome shotgun (WGS) entry which is preliminary data.</text>
</comment>
<sequence>MADLTNEILAAAKLRASDIDGWIGTSTESRDQAEEARLTSLLGLVAPPDRCLALPHPGHHLAHACAAFYTSGLDEAVALVMDSYGSKVNGGRERETAFTFRAGAKPETLYRVIRDSDRVAGFARDGHVWTPPDLSGVGEIYRVVTLALGFREAGTTYDDAGKTMGLASYGKRLSSDNLFYELAADGQLRFDRAADSLVNLGVAVRDGSELRLVPRPPRAPFEQFHFDLAAQLQEEFEEAVLHVTRHVLALSGSRSLVLSGGSFLNSILNTRILRETEIDRLFVFPAATDDGNAPGAALYAYHELAGWPVEVAPALRHVYLGPPRVTGVDLAAVAQQWGLEFRKHPGSGEIAASAAAAIARGEIIGWFQDRAEFGPRALGARSILCHPGIPGMKDRLNARVKFREKFRPFAGAVLAERADKWFDMPAAESPFMLMVCPAIEEQRGLVSEIVHVDGTCRLQTVAEDVPGPFRALIEAFEAETGLPLVLNTSFNLRGMPIVERPEEAMDCLYGSRLDRLFIGDIEVFPPDLTRLRPERVHAVKDSVGLPAARDLKAKTILPEWQRLLDLADGTRTMRDIAGELGEDVDELVDLTLDLRRHGVVRWAGVSQATPPEFPWPQYTPDSTAD</sequence>
<evidence type="ECO:0000313" key="5">
    <source>
        <dbReference type="Proteomes" id="UP000248749"/>
    </source>
</evidence>
<dbReference type="Gene3D" id="3.90.870.20">
    <property type="entry name" value="Carbamoyltransferase, C-terminal domain"/>
    <property type="match status" value="1"/>
</dbReference>
<dbReference type="PANTHER" id="PTHR34847">
    <property type="entry name" value="NODULATION PROTEIN U"/>
    <property type="match status" value="1"/>
</dbReference>
<feature type="domain" description="Carbamoyltransferase C-terminal" evidence="3">
    <location>
        <begin position="355"/>
        <end position="521"/>
    </location>
</feature>
<proteinExistence type="inferred from homology"/>
<evidence type="ECO:0008006" key="6">
    <source>
        <dbReference type="Google" id="ProtNLM"/>
    </source>
</evidence>
<evidence type="ECO:0000256" key="1">
    <source>
        <dbReference type="ARBA" id="ARBA00006129"/>
    </source>
</evidence>
<dbReference type="InterPro" id="IPR031730">
    <property type="entry name" value="Carbam_trans_C"/>
</dbReference>
<dbReference type="Proteomes" id="UP000248749">
    <property type="component" value="Unassembled WGS sequence"/>
</dbReference>
<comment type="similarity">
    <text evidence="1">Belongs to the NodU/CmcH family.</text>
</comment>
<dbReference type="Gene3D" id="3.30.420.40">
    <property type="match status" value="1"/>
</dbReference>
<dbReference type="AlphaFoldDB" id="A0A2W2CQL3"/>
<evidence type="ECO:0000313" key="4">
    <source>
        <dbReference type="EMBL" id="PZG01842.1"/>
    </source>
</evidence>
<feature type="domain" description="Carbamoyltransferase" evidence="2">
    <location>
        <begin position="58"/>
        <end position="298"/>
    </location>
</feature>